<protein>
    <submittedName>
        <fullName evidence="2">Uncharacterized protein</fullName>
    </submittedName>
</protein>
<feature type="compositionally biased region" description="Acidic residues" evidence="1">
    <location>
        <begin position="403"/>
        <end position="413"/>
    </location>
</feature>
<reference evidence="2 3" key="1">
    <citation type="submission" date="2014-06" db="EMBL/GenBank/DDBJ databases">
        <title>The Whole Genome Sequence of Mycoplasma hyosynoviae strain ATCC 27095.</title>
        <authorList>
            <person name="Calcutt M.J."/>
            <person name="Foecking M.F."/>
        </authorList>
    </citation>
    <scope>NUCLEOTIDE SEQUENCE [LARGE SCALE GENOMIC DNA]</scope>
    <source>
        <strain evidence="2 3">M60</strain>
    </source>
</reference>
<feature type="region of interest" description="Disordered" evidence="1">
    <location>
        <begin position="363"/>
        <end position="413"/>
    </location>
</feature>
<evidence type="ECO:0000313" key="3">
    <source>
        <dbReference type="Proteomes" id="UP000264882"/>
    </source>
</evidence>
<sequence length="413" mass="48199">MKTENVKKIYEIELVNSKEILVPSKDNKSLEWKKQNNSFIIKKLKFQCEESMSFFALIHLTLSVFGRSRFTYGDVKVLCEETNFMQIFPNKKLAEDCPLESPYIDSSVSMSHYLDVISINPKYKMYVSFQDDEQTEKFSKNVYEVKATIKGKKSDLEEHMFIFKSIETELNQELVSEYTKIPHLNLKLHELKKQINYLNKTKEEDKTNFLSRMEDDINAIVICLYNDEYNSDYLNVRPWIDFYEIPWRPGEAPKKRKKNMMKINYSDLMDSGEYKFKIPGSSDDEEVMGFDEDSSEMGNVFSYIKSMVKEMYDMAKLSGISDDKMEEYFIKSLEQFTEAHGEDNLFNNSAFLEAMLKELHEQLGQNKKSNQSQQEILEKKKVASKNTKNSAKNNKSSTTSSDPADDESEDTVN</sequence>
<dbReference type="EMBL" id="CP008748">
    <property type="protein sequence ID" value="ASI54096.1"/>
    <property type="molecule type" value="Genomic_DNA"/>
</dbReference>
<dbReference type="Proteomes" id="UP000264882">
    <property type="component" value="Chromosome"/>
</dbReference>
<keyword evidence="3" id="KW-1185">Reference proteome</keyword>
<gene>
    <name evidence="2" type="ORF">MHSN_02860</name>
</gene>
<feature type="compositionally biased region" description="Low complexity" evidence="1">
    <location>
        <begin position="384"/>
        <end position="401"/>
    </location>
</feature>
<organism evidence="2 3">
    <name type="scientific">Metamycoplasma hyosynoviae</name>
    <dbReference type="NCBI Taxonomy" id="29559"/>
    <lineage>
        <taxon>Bacteria</taxon>
        <taxon>Bacillati</taxon>
        <taxon>Mycoplasmatota</taxon>
        <taxon>Mycoplasmoidales</taxon>
        <taxon>Metamycoplasmataceae</taxon>
        <taxon>Metamycoplasma</taxon>
    </lineage>
</organism>
<dbReference type="AlphaFoldDB" id="A0A4P1QGI3"/>
<feature type="compositionally biased region" description="Polar residues" evidence="1">
    <location>
        <begin position="363"/>
        <end position="375"/>
    </location>
</feature>
<evidence type="ECO:0000313" key="2">
    <source>
        <dbReference type="EMBL" id="ASI54096.1"/>
    </source>
</evidence>
<dbReference type="RefSeq" id="WP_119863940.1">
    <property type="nucleotide sequence ID" value="NZ_CP008748.1"/>
</dbReference>
<name>A0A4P1QGI3_9BACT</name>
<evidence type="ECO:0000256" key="1">
    <source>
        <dbReference type="SAM" id="MobiDB-lite"/>
    </source>
</evidence>
<dbReference type="KEGG" id="mhyv:MHSN_02860"/>
<proteinExistence type="predicted"/>
<accession>A0A4P1QGI3</accession>